<comment type="cofactor">
    <cofactor evidence="10">
        <name>Mg(2+)</name>
        <dbReference type="ChEBI" id="CHEBI:18420"/>
    </cofactor>
    <text evidence="10">Binds 1 Mg(2+) ion per subunit.</text>
</comment>
<feature type="binding site" evidence="10">
    <location>
        <position position="43"/>
    </location>
    <ligand>
        <name>Mg(2+)</name>
        <dbReference type="ChEBI" id="CHEBI:18420"/>
    </ligand>
</feature>
<organism evidence="12 13">
    <name type="scientific">Candidatus Moanibacter tarae</name>
    <dbReference type="NCBI Taxonomy" id="2200854"/>
    <lineage>
        <taxon>Bacteria</taxon>
        <taxon>Pseudomonadati</taxon>
        <taxon>Verrucomicrobiota</taxon>
        <taxon>Opitutia</taxon>
        <taxon>Puniceicoccales</taxon>
        <taxon>Puniceicoccales incertae sedis</taxon>
        <taxon>Candidatus Moanibacter</taxon>
    </lineage>
</organism>
<evidence type="ECO:0000313" key="12">
    <source>
        <dbReference type="EMBL" id="AWT60521.1"/>
    </source>
</evidence>
<dbReference type="HAMAP" id="MF_01405">
    <property type="entry name" value="Non_canon_purine_NTPase"/>
    <property type="match status" value="1"/>
</dbReference>
<dbReference type="GO" id="GO:0017111">
    <property type="term" value="F:ribonucleoside triphosphate phosphatase activity"/>
    <property type="evidence" value="ECO:0007669"/>
    <property type="project" value="InterPro"/>
</dbReference>
<evidence type="ECO:0000256" key="4">
    <source>
        <dbReference type="ARBA" id="ARBA00022741"/>
    </source>
</evidence>
<keyword evidence="3 10" id="KW-0479">Metal-binding</keyword>
<dbReference type="InterPro" id="IPR020922">
    <property type="entry name" value="dITP/XTP_pyrophosphatase"/>
</dbReference>
<dbReference type="CDD" id="cd00515">
    <property type="entry name" value="HAM1"/>
    <property type="match status" value="1"/>
</dbReference>
<accession>A0A2Z4AEE3</accession>
<dbReference type="PANTHER" id="PTHR11067">
    <property type="entry name" value="INOSINE TRIPHOSPHATE PYROPHOSPHATASE/HAM1 PROTEIN"/>
    <property type="match status" value="1"/>
</dbReference>
<dbReference type="InterPro" id="IPR002637">
    <property type="entry name" value="RdgB/HAM1"/>
</dbReference>
<dbReference type="AlphaFoldDB" id="A0A2Z4AEE3"/>
<dbReference type="GO" id="GO:0005829">
    <property type="term" value="C:cytosol"/>
    <property type="evidence" value="ECO:0007669"/>
    <property type="project" value="TreeGrafter"/>
</dbReference>
<evidence type="ECO:0000256" key="5">
    <source>
        <dbReference type="ARBA" id="ARBA00022801"/>
    </source>
</evidence>
<comment type="function">
    <text evidence="10">Pyrophosphatase that catalyzes the hydrolysis of nucleoside triphosphates to their monophosphate derivatives, with a high preference for the non-canonical purine nucleotides XTP (xanthosine triphosphate), dITP (deoxyinosine triphosphate) and ITP. Seems to function as a house-cleaning enzyme that removes non-canonical purine nucleotides from the nucleotide pool, thus preventing their incorporation into DNA/RNA and avoiding chromosomal lesions.</text>
</comment>
<evidence type="ECO:0000256" key="9">
    <source>
        <dbReference type="ARBA" id="ARBA00052017"/>
    </source>
</evidence>
<feature type="binding site" evidence="10">
    <location>
        <begin position="185"/>
        <end position="186"/>
    </location>
    <ligand>
        <name>substrate</name>
    </ligand>
</feature>
<evidence type="ECO:0000256" key="10">
    <source>
        <dbReference type="HAMAP-Rule" id="MF_01405"/>
    </source>
</evidence>
<feature type="binding site" evidence="10">
    <location>
        <position position="74"/>
    </location>
    <ligand>
        <name>Mg(2+)</name>
        <dbReference type="ChEBI" id="CHEBI:18420"/>
    </ligand>
</feature>
<comment type="catalytic activity">
    <reaction evidence="9 10">
        <text>XTP + H2O = XMP + diphosphate + H(+)</text>
        <dbReference type="Rhea" id="RHEA:28610"/>
        <dbReference type="ChEBI" id="CHEBI:15377"/>
        <dbReference type="ChEBI" id="CHEBI:15378"/>
        <dbReference type="ChEBI" id="CHEBI:33019"/>
        <dbReference type="ChEBI" id="CHEBI:57464"/>
        <dbReference type="ChEBI" id="CHEBI:61314"/>
        <dbReference type="EC" id="3.6.1.66"/>
    </reaction>
</comment>
<dbReference type="GO" id="GO:0035870">
    <property type="term" value="F:dITP diphosphatase activity"/>
    <property type="evidence" value="ECO:0007669"/>
    <property type="project" value="UniProtKB-UniRule"/>
</dbReference>
<name>A0A2Z4AEE3_9BACT</name>
<dbReference type="GO" id="GO:0036222">
    <property type="term" value="F:XTP diphosphatase activity"/>
    <property type="evidence" value="ECO:0007669"/>
    <property type="project" value="UniProtKB-UniRule"/>
</dbReference>
<dbReference type="EC" id="3.6.1.66" evidence="10"/>
<reference evidence="12 13" key="1">
    <citation type="submission" date="2018-06" db="EMBL/GenBank/DDBJ databases">
        <title>Draft Genome Sequence of a Novel Marine Bacterium Related to the Verrucomicrobia.</title>
        <authorList>
            <person name="Vosseberg J."/>
            <person name="Martijn J."/>
            <person name="Ettema T.J.G."/>
        </authorList>
    </citation>
    <scope>NUCLEOTIDE SEQUENCE [LARGE SCALE GENOMIC DNA]</scope>
    <source>
        <strain evidence="12">TARA_B100001123</strain>
    </source>
</reference>
<dbReference type="GO" id="GO:0009146">
    <property type="term" value="P:purine nucleoside triphosphate catabolic process"/>
    <property type="evidence" value="ECO:0007669"/>
    <property type="project" value="UniProtKB-UniRule"/>
</dbReference>
<dbReference type="KEGG" id="mtar:DF168_01735"/>
<feature type="binding site" evidence="10">
    <location>
        <position position="75"/>
    </location>
    <ligand>
        <name>substrate</name>
    </ligand>
</feature>
<proteinExistence type="inferred from homology"/>
<feature type="binding site" evidence="10">
    <location>
        <begin position="157"/>
        <end position="160"/>
    </location>
    <ligand>
        <name>substrate</name>
    </ligand>
</feature>
<evidence type="ECO:0000256" key="6">
    <source>
        <dbReference type="ARBA" id="ARBA00022842"/>
    </source>
</evidence>
<dbReference type="GO" id="GO:0046872">
    <property type="term" value="F:metal ion binding"/>
    <property type="evidence" value="ECO:0007669"/>
    <property type="project" value="UniProtKB-KW"/>
</dbReference>
<evidence type="ECO:0000256" key="3">
    <source>
        <dbReference type="ARBA" id="ARBA00022723"/>
    </source>
</evidence>
<keyword evidence="4 10" id="KW-0547">Nucleotide-binding</keyword>
<dbReference type="GO" id="GO:0009117">
    <property type="term" value="P:nucleotide metabolic process"/>
    <property type="evidence" value="ECO:0007669"/>
    <property type="project" value="UniProtKB-KW"/>
</dbReference>
<evidence type="ECO:0000313" key="13">
    <source>
        <dbReference type="Proteomes" id="UP000247465"/>
    </source>
</evidence>
<evidence type="ECO:0000256" key="1">
    <source>
        <dbReference type="ARBA" id="ARBA00008023"/>
    </source>
</evidence>
<keyword evidence="5 10" id="KW-0378">Hydrolase</keyword>
<dbReference type="FunFam" id="3.90.950.10:FF:000001">
    <property type="entry name" value="dITP/XTP pyrophosphatase"/>
    <property type="match status" value="1"/>
</dbReference>
<evidence type="ECO:0000256" key="7">
    <source>
        <dbReference type="ARBA" id="ARBA00023080"/>
    </source>
</evidence>
<keyword evidence="6 10" id="KW-0460">Magnesium</keyword>
<feature type="binding site" evidence="10">
    <location>
        <begin position="8"/>
        <end position="13"/>
    </location>
    <ligand>
        <name>substrate</name>
    </ligand>
</feature>
<dbReference type="Gene3D" id="3.90.950.10">
    <property type="match status" value="1"/>
</dbReference>
<dbReference type="SUPFAM" id="SSF52972">
    <property type="entry name" value="ITPase-like"/>
    <property type="match status" value="1"/>
</dbReference>
<evidence type="ECO:0000256" key="11">
    <source>
        <dbReference type="RuleBase" id="RU003781"/>
    </source>
</evidence>
<comment type="similarity">
    <text evidence="1 10 11">Belongs to the HAM1 NTPase family.</text>
</comment>
<feature type="binding site" evidence="10">
    <location>
        <position position="180"/>
    </location>
    <ligand>
        <name>substrate</name>
    </ligand>
</feature>
<sequence length="200" mass="21962">MMVIYIATSSEHKVKEFKAILREGDQDVTLKFLDAIGGMGFVDETEDSFEGNARLKVRALRKNVPEDVWVLADDSGLEVDILNGKPGVLSARYAGDSATYEENNRKLLSDLEGVAKENRSARFVCCLVLHGPCGSEHVFRGMCQGAISMSARGENGFGYDPLFVPAGCVETFAEMDPKQKDAISHRARAIESLLDWIGNQ</sequence>
<dbReference type="PANTHER" id="PTHR11067:SF9">
    <property type="entry name" value="INOSINE TRIPHOSPHATE PYROPHOSPHATASE"/>
    <property type="match status" value="1"/>
</dbReference>
<dbReference type="GO" id="GO:0000166">
    <property type="term" value="F:nucleotide binding"/>
    <property type="evidence" value="ECO:0007669"/>
    <property type="project" value="UniProtKB-KW"/>
</dbReference>
<evidence type="ECO:0000256" key="8">
    <source>
        <dbReference type="ARBA" id="ARBA00051875"/>
    </source>
</evidence>
<dbReference type="NCBIfam" id="TIGR00042">
    <property type="entry name" value="RdgB/HAM1 family non-canonical purine NTP pyrophosphatase"/>
    <property type="match status" value="1"/>
</dbReference>
<keyword evidence="7 10" id="KW-0546">Nucleotide metabolism</keyword>
<gene>
    <name evidence="12" type="ORF">DF168_01735</name>
</gene>
<comment type="subunit">
    <text evidence="2 10">Homodimer.</text>
</comment>
<evidence type="ECO:0000256" key="2">
    <source>
        <dbReference type="ARBA" id="ARBA00011738"/>
    </source>
</evidence>
<comment type="catalytic activity">
    <reaction evidence="8 10">
        <text>dITP + H2O = dIMP + diphosphate + H(+)</text>
        <dbReference type="Rhea" id="RHEA:28342"/>
        <dbReference type="ChEBI" id="CHEBI:15377"/>
        <dbReference type="ChEBI" id="CHEBI:15378"/>
        <dbReference type="ChEBI" id="CHEBI:33019"/>
        <dbReference type="ChEBI" id="CHEBI:61194"/>
        <dbReference type="ChEBI" id="CHEBI:61382"/>
        <dbReference type="EC" id="3.6.1.66"/>
    </reaction>
</comment>
<comment type="catalytic activity">
    <reaction evidence="10">
        <text>ITP + H2O = IMP + diphosphate + H(+)</text>
        <dbReference type="Rhea" id="RHEA:29399"/>
        <dbReference type="ChEBI" id="CHEBI:15377"/>
        <dbReference type="ChEBI" id="CHEBI:15378"/>
        <dbReference type="ChEBI" id="CHEBI:33019"/>
        <dbReference type="ChEBI" id="CHEBI:58053"/>
        <dbReference type="ChEBI" id="CHEBI:61402"/>
        <dbReference type="EC" id="3.6.1.66"/>
    </reaction>
</comment>
<dbReference type="Proteomes" id="UP000247465">
    <property type="component" value="Chromosome"/>
</dbReference>
<dbReference type="Pfam" id="PF01725">
    <property type="entry name" value="Ham1p_like"/>
    <property type="match status" value="1"/>
</dbReference>
<dbReference type="GO" id="GO:0036220">
    <property type="term" value="F:ITP diphosphatase activity"/>
    <property type="evidence" value="ECO:0007669"/>
    <property type="project" value="UniProtKB-UniRule"/>
</dbReference>
<dbReference type="InterPro" id="IPR029001">
    <property type="entry name" value="ITPase-like_fam"/>
</dbReference>
<dbReference type="EMBL" id="CP029803">
    <property type="protein sequence ID" value="AWT60521.1"/>
    <property type="molecule type" value="Genomic_DNA"/>
</dbReference>
<protein>
    <recommendedName>
        <fullName evidence="10">dITP/XTP pyrophosphatase</fullName>
        <ecNumber evidence="10">3.6.1.66</ecNumber>
    </recommendedName>
    <alternativeName>
        <fullName evidence="10">Non-canonical purine NTP pyrophosphatase</fullName>
    </alternativeName>
    <alternativeName>
        <fullName evidence="10">Non-standard purine NTP pyrophosphatase</fullName>
    </alternativeName>
    <alternativeName>
        <fullName evidence="10">Nucleoside-triphosphate diphosphatase</fullName>
    </alternativeName>
    <alternativeName>
        <fullName evidence="10">Nucleoside-triphosphate pyrophosphatase</fullName>
        <shortName evidence="10">NTPase</shortName>
    </alternativeName>
</protein>
<feature type="active site" description="Proton acceptor" evidence="10">
    <location>
        <position position="74"/>
    </location>
</feature>